<evidence type="ECO:0000313" key="1">
    <source>
        <dbReference type="EMBL" id="MBB4149126.1"/>
    </source>
</evidence>
<dbReference type="AlphaFoldDB" id="A0A7W6LTJ9"/>
<keyword evidence="2" id="KW-1185">Reference proteome</keyword>
<accession>A0A7W6LTJ9</accession>
<dbReference type="PIRSF" id="PIRSF030771">
    <property type="entry name" value="UCP030771"/>
    <property type="match status" value="1"/>
</dbReference>
<dbReference type="InterPro" id="IPR011231">
    <property type="entry name" value="Phage_VT1-Sakai_H0018"/>
</dbReference>
<evidence type="ECO:0000313" key="2">
    <source>
        <dbReference type="Proteomes" id="UP000590524"/>
    </source>
</evidence>
<dbReference type="Proteomes" id="UP000590524">
    <property type="component" value="Unassembled WGS sequence"/>
</dbReference>
<dbReference type="EMBL" id="JACIEU010000011">
    <property type="protein sequence ID" value="MBB4149126.1"/>
    <property type="molecule type" value="Genomic_DNA"/>
</dbReference>
<reference evidence="1 2" key="1">
    <citation type="submission" date="2020-08" db="EMBL/GenBank/DDBJ databases">
        <title>Genomic Encyclopedia of Type Strains, Phase IV (KMG-IV): sequencing the most valuable type-strain genomes for metagenomic binning, comparative biology and taxonomic classification.</title>
        <authorList>
            <person name="Goeker M."/>
        </authorList>
    </citation>
    <scope>NUCLEOTIDE SEQUENCE [LARGE SCALE GENOMIC DNA]</scope>
    <source>
        <strain evidence="1 2">DSM 19371</strain>
    </source>
</reference>
<proteinExistence type="predicted"/>
<dbReference type="RefSeq" id="WP_188082768.1">
    <property type="nucleotide sequence ID" value="NZ_JACIEU010000011.1"/>
</dbReference>
<sequence length="116" mass="11985">MKNFVQDGGTITANAPYARTSGQGALIGQLFAVACADYANGAEGEWKTHGVFDLTKIGTQAWAVGALIYWDNTNRRCTTVASGNTLIGVALLAVGNTAGEVIGRVRLNGTALPAEA</sequence>
<dbReference type="Pfam" id="PF09956">
    <property type="entry name" value="Phage_cement_2"/>
    <property type="match status" value="1"/>
</dbReference>
<comment type="caution">
    <text evidence="1">The sequence shown here is derived from an EMBL/GenBank/DDBJ whole genome shotgun (WGS) entry which is preliminary data.</text>
</comment>
<dbReference type="PROSITE" id="PS51257">
    <property type="entry name" value="PROKAR_LIPOPROTEIN"/>
    <property type="match status" value="1"/>
</dbReference>
<organism evidence="1 2">
    <name type="scientific">Sphingobium scionense</name>
    <dbReference type="NCBI Taxonomy" id="1404341"/>
    <lineage>
        <taxon>Bacteria</taxon>
        <taxon>Pseudomonadati</taxon>
        <taxon>Pseudomonadota</taxon>
        <taxon>Alphaproteobacteria</taxon>
        <taxon>Sphingomonadales</taxon>
        <taxon>Sphingomonadaceae</taxon>
        <taxon>Sphingobium</taxon>
    </lineage>
</organism>
<gene>
    <name evidence="1" type="ORF">GGQ90_002915</name>
</gene>
<name>A0A7W6LTJ9_9SPHN</name>
<protein>
    <submittedName>
        <fullName evidence="1">Putative RecA/RadA family phage recombinase</fullName>
    </submittedName>
</protein>